<evidence type="ECO:0000313" key="3">
    <source>
        <dbReference type="EMBL" id="AEH10264.1"/>
    </source>
</evidence>
<dbReference type="Pfam" id="PF02604">
    <property type="entry name" value="PhdYeFM_antitox"/>
    <property type="match status" value="1"/>
</dbReference>
<dbReference type="Proteomes" id="UP000001549">
    <property type="component" value="Chromosome"/>
</dbReference>
<dbReference type="Gene3D" id="3.40.1620.10">
    <property type="entry name" value="YefM-like domain"/>
    <property type="match status" value="1"/>
</dbReference>
<accession>F8B6Q0</accession>
<dbReference type="InterPro" id="IPR036165">
    <property type="entry name" value="YefM-like_sf"/>
</dbReference>
<dbReference type="KEGG" id="fsy:FsymDg_2941"/>
<protein>
    <recommendedName>
        <fullName evidence="2">Antitoxin</fullName>
    </recommendedName>
</protein>
<dbReference type="AlphaFoldDB" id="F8B6Q0"/>
<dbReference type="eggNOG" id="COG4118">
    <property type="taxonomic scope" value="Bacteria"/>
</dbReference>
<dbReference type="STRING" id="656024.FsymDg_2941"/>
<comment type="similarity">
    <text evidence="1 2">Belongs to the phD/YefM antitoxin family.</text>
</comment>
<dbReference type="NCBIfam" id="TIGR01552">
    <property type="entry name" value="phd_fam"/>
    <property type="match status" value="1"/>
</dbReference>
<dbReference type="SUPFAM" id="SSF143120">
    <property type="entry name" value="YefM-like"/>
    <property type="match status" value="1"/>
</dbReference>
<evidence type="ECO:0000256" key="1">
    <source>
        <dbReference type="ARBA" id="ARBA00009981"/>
    </source>
</evidence>
<evidence type="ECO:0000313" key="4">
    <source>
        <dbReference type="Proteomes" id="UP000001549"/>
    </source>
</evidence>
<dbReference type="InterPro" id="IPR006442">
    <property type="entry name" value="Antitoxin_Phd/YefM"/>
</dbReference>
<dbReference type="HOGENOM" id="CLU_163140_2_2_11"/>
<proteinExistence type="inferred from homology"/>
<reference evidence="3 4" key="1">
    <citation type="submission" date="2011-05" db="EMBL/GenBank/DDBJ databases">
        <title>Complete sequence of chromosome of Frankia symbiont of Datisca glomerata.</title>
        <authorList>
            <consortium name="US DOE Joint Genome Institute"/>
            <person name="Lucas S."/>
            <person name="Han J."/>
            <person name="Lapidus A."/>
            <person name="Cheng J.-F."/>
            <person name="Goodwin L."/>
            <person name="Pitluck S."/>
            <person name="Peters L."/>
            <person name="Mikhailova N."/>
            <person name="Chertkov O."/>
            <person name="Teshima H."/>
            <person name="Han C."/>
            <person name="Tapia R."/>
            <person name="Land M."/>
            <person name="Hauser L."/>
            <person name="Kyrpides N."/>
            <person name="Ivanova N."/>
            <person name="Pagani I."/>
            <person name="Berry A."/>
            <person name="Pawlowski K."/>
            <person name="Persson T."/>
            <person name="Vanden Heuvel B."/>
            <person name="Benson D."/>
            <person name="Woyke T."/>
        </authorList>
    </citation>
    <scope>NUCLEOTIDE SEQUENCE [LARGE SCALE GENOMIC DNA]</scope>
    <source>
        <strain evidence="4">4085684</strain>
    </source>
</reference>
<comment type="function">
    <text evidence="2">Antitoxin component of a type II toxin-antitoxin (TA) system.</text>
</comment>
<dbReference type="RefSeq" id="WP_013874165.1">
    <property type="nucleotide sequence ID" value="NC_015656.1"/>
</dbReference>
<keyword evidence="4" id="KW-1185">Reference proteome</keyword>
<dbReference type="EMBL" id="CP002801">
    <property type="protein sequence ID" value="AEH10264.1"/>
    <property type="molecule type" value="Genomic_DNA"/>
</dbReference>
<name>F8B6Q0_9ACTN</name>
<evidence type="ECO:0000256" key="2">
    <source>
        <dbReference type="RuleBase" id="RU362080"/>
    </source>
</evidence>
<gene>
    <name evidence="3" type="ordered locus">FsymDg_2941</name>
</gene>
<organism evidence="3 4">
    <name type="scientific">Candidatus Protofrankia datiscae</name>
    <dbReference type="NCBI Taxonomy" id="2716812"/>
    <lineage>
        <taxon>Bacteria</taxon>
        <taxon>Bacillati</taxon>
        <taxon>Actinomycetota</taxon>
        <taxon>Actinomycetes</taxon>
        <taxon>Frankiales</taxon>
        <taxon>Frankiaceae</taxon>
        <taxon>Protofrankia</taxon>
    </lineage>
</organism>
<sequence length="95" mass="10282">MTTVSMRDLSHAVGTWVDRAHAGESIIITRNGRPWARLVPELTQTGSDYLDQLVAEGRVTVPTASLADLPEPAPTGAWDGRDSTDVIAELREESP</sequence>